<dbReference type="PANTHER" id="PTHR43046:SF2">
    <property type="entry name" value="8-OXO-DGTP DIPHOSPHATASE-RELATED"/>
    <property type="match status" value="1"/>
</dbReference>
<dbReference type="PROSITE" id="PS51462">
    <property type="entry name" value="NUDIX"/>
    <property type="match status" value="1"/>
</dbReference>
<dbReference type="PROSITE" id="PS00893">
    <property type="entry name" value="NUDIX_BOX"/>
    <property type="match status" value="1"/>
</dbReference>
<accession>A0ABP9D1V1</accession>
<keyword evidence="2" id="KW-0378">Hydrolase</keyword>
<reference evidence="5" key="1">
    <citation type="journal article" date="2019" name="Int. J. Syst. Evol. Microbiol.">
        <title>The Global Catalogue of Microorganisms (GCM) 10K type strain sequencing project: providing services to taxonomists for standard genome sequencing and annotation.</title>
        <authorList>
            <consortium name="The Broad Institute Genomics Platform"/>
            <consortium name="The Broad Institute Genome Sequencing Center for Infectious Disease"/>
            <person name="Wu L."/>
            <person name="Ma J."/>
        </authorList>
    </citation>
    <scope>NUCLEOTIDE SEQUENCE [LARGE SCALE GENOMIC DNA]</scope>
    <source>
        <strain evidence="5">JCM 18542</strain>
    </source>
</reference>
<feature type="domain" description="Nudix hydrolase" evidence="3">
    <location>
        <begin position="19"/>
        <end position="150"/>
    </location>
</feature>
<dbReference type="Proteomes" id="UP001500839">
    <property type="component" value="Unassembled WGS sequence"/>
</dbReference>
<dbReference type="CDD" id="cd18877">
    <property type="entry name" value="NUDIX_Hydrolase"/>
    <property type="match status" value="1"/>
</dbReference>
<dbReference type="RefSeq" id="WP_200176234.1">
    <property type="nucleotide sequence ID" value="NZ_BAABKQ010000001.1"/>
</dbReference>
<proteinExistence type="predicted"/>
<dbReference type="Pfam" id="PF00293">
    <property type="entry name" value="NUDIX"/>
    <property type="match status" value="1"/>
</dbReference>
<comment type="cofactor">
    <cofactor evidence="1">
        <name>Mg(2+)</name>
        <dbReference type="ChEBI" id="CHEBI:18420"/>
    </cofactor>
</comment>
<evidence type="ECO:0000256" key="1">
    <source>
        <dbReference type="ARBA" id="ARBA00001946"/>
    </source>
</evidence>
<evidence type="ECO:0000313" key="5">
    <source>
        <dbReference type="Proteomes" id="UP001500839"/>
    </source>
</evidence>
<evidence type="ECO:0000259" key="3">
    <source>
        <dbReference type="PROSITE" id="PS51462"/>
    </source>
</evidence>
<dbReference type="Gene3D" id="3.90.79.10">
    <property type="entry name" value="Nucleoside Triphosphate Pyrophosphohydrolase"/>
    <property type="match status" value="1"/>
</dbReference>
<name>A0ABP9D1V1_9ACTN</name>
<comment type="caution">
    <text evidence="4">The sequence shown here is derived from an EMBL/GenBank/DDBJ whole genome shotgun (WGS) entry which is preliminary data.</text>
</comment>
<evidence type="ECO:0000256" key="2">
    <source>
        <dbReference type="ARBA" id="ARBA00022801"/>
    </source>
</evidence>
<keyword evidence="5" id="KW-1185">Reference proteome</keyword>
<evidence type="ECO:0000313" key="4">
    <source>
        <dbReference type="EMBL" id="GAA4820982.1"/>
    </source>
</evidence>
<gene>
    <name evidence="4" type="ORF">GCM10023353_31360</name>
</gene>
<organism evidence="4 5">
    <name type="scientific">Tomitella cavernea</name>
    <dbReference type="NCBI Taxonomy" id="1387982"/>
    <lineage>
        <taxon>Bacteria</taxon>
        <taxon>Bacillati</taxon>
        <taxon>Actinomycetota</taxon>
        <taxon>Actinomycetes</taxon>
        <taxon>Mycobacteriales</taxon>
        <taxon>Tomitella</taxon>
    </lineage>
</organism>
<dbReference type="PANTHER" id="PTHR43046">
    <property type="entry name" value="GDP-MANNOSE MANNOSYL HYDROLASE"/>
    <property type="match status" value="1"/>
</dbReference>
<sequence length="278" mass="29383">MRGDGDGWAIGPDGRRRWGRHGAAGLLLRAPGHGGSPHVLLQHRAAWSHEGGTWSIPGGARDSHEDAVAAAVREAHEECGLPAGRIAVRADLRTAGDDATWSYTTVVADADEPLSTVANRESLELAWVPECDVAGMLLHHAFDDAWPGLRTRPLRLIVDMANLVGSRPDGWWRDRAGAAERMLDALEGGVPRTVPLGSAGFGWTTQVIAVTEGKARAAGDRDSIDVERAPGSGDDTIAQCAAGMWDGVTAVVTADRGLRARLPADAEVISPGRVLGWL</sequence>
<dbReference type="SUPFAM" id="SSF55811">
    <property type="entry name" value="Nudix"/>
    <property type="match status" value="1"/>
</dbReference>
<protein>
    <submittedName>
        <fullName evidence="4">NUDIX domain-containing protein</fullName>
    </submittedName>
</protein>
<dbReference type="EMBL" id="BAABKQ010000001">
    <property type="protein sequence ID" value="GAA4820982.1"/>
    <property type="molecule type" value="Genomic_DNA"/>
</dbReference>
<dbReference type="InterPro" id="IPR000086">
    <property type="entry name" value="NUDIX_hydrolase_dom"/>
</dbReference>
<dbReference type="InterPro" id="IPR015797">
    <property type="entry name" value="NUDIX_hydrolase-like_dom_sf"/>
</dbReference>
<dbReference type="InterPro" id="IPR020084">
    <property type="entry name" value="NUDIX_hydrolase_CS"/>
</dbReference>